<reference evidence="3 4" key="1">
    <citation type="submission" date="2011-01" db="EMBL/GenBank/DDBJ databases">
        <authorList>
            <person name="Muzny D."/>
            <person name="Qin X."/>
            <person name="Deng J."/>
            <person name="Jiang H."/>
            <person name="Liu Y."/>
            <person name="Qu J."/>
            <person name="Song X.-Z."/>
            <person name="Zhang L."/>
            <person name="Thornton R."/>
            <person name="Coyle M."/>
            <person name="Francisco L."/>
            <person name="Jackson L."/>
            <person name="Javaid M."/>
            <person name="Korchina V."/>
            <person name="Kovar C."/>
            <person name="Mata R."/>
            <person name="Mathew T."/>
            <person name="Ngo R."/>
            <person name="Nguyen L."/>
            <person name="Nguyen N."/>
            <person name="Okwuonu G."/>
            <person name="Ongeri F."/>
            <person name="Pham C."/>
            <person name="Simmons D."/>
            <person name="Wilczek-Boney K."/>
            <person name="Hale W."/>
            <person name="Jakkamsetti A."/>
            <person name="Pham P."/>
            <person name="Ruth R."/>
            <person name="San Lucas F."/>
            <person name="Warren J."/>
            <person name="Zhang J."/>
            <person name="Zhao Z."/>
            <person name="Zhou C."/>
            <person name="Zhu D."/>
            <person name="Lee S."/>
            <person name="Bess C."/>
            <person name="Blankenburg K."/>
            <person name="Forbes L."/>
            <person name="Fu Q."/>
            <person name="Gubbala S."/>
            <person name="Hirani K."/>
            <person name="Jayaseelan J.C."/>
            <person name="Lara F."/>
            <person name="Munidasa M."/>
            <person name="Palculict T."/>
            <person name="Patil S."/>
            <person name="Pu L.-L."/>
            <person name="Saada N."/>
            <person name="Tang L."/>
            <person name="Weissenberger G."/>
            <person name="Zhu Y."/>
            <person name="Hemphill L."/>
            <person name="Shang Y."/>
            <person name="Youmans B."/>
            <person name="Ayvaz T."/>
            <person name="Ross M."/>
            <person name="Santibanez J."/>
            <person name="Aqrawi P."/>
            <person name="Gross S."/>
            <person name="Joshi V."/>
            <person name="Fowler G."/>
            <person name="Nazareth L."/>
            <person name="Reid J."/>
            <person name="Worley K."/>
            <person name="Petrosino J."/>
            <person name="Highlander S."/>
            <person name="Gibbs R."/>
        </authorList>
    </citation>
    <scope>NUCLEOTIDE SEQUENCE [LARGE SCALE GENOMIC DNA]</scope>
    <source>
        <strain evidence="3 4">ATCC 33394</strain>
    </source>
</reference>
<dbReference type="Pfam" id="PF23771">
    <property type="entry name" value="DUF7168"/>
    <property type="match status" value="1"/>
</dbReference>
<organism evidence="3 4">
    <name type="scientific">Kingella denitrificans ATCC 33394</name>
    <dbReference type="NCBI Taxonomy" id="888741"/>
    <lineage>
        <taxon>Bacteria</taxon>
        <taxon>Pseudomonadati</taxon>
        <taxon>Pseudomonadota</taxon>
        <taxon>Betaproteobacteria</taxon>
        <taxon>Neisseriales</taxon>
        <taxon>Neisseriaceae</taxon>
        <taxon>Kingella</taxon>
    </lineage>
</organism>
<gene>
    <name evidence="3" type="ORF">HMPREF9098_0838</name>
</gene>
<proteinExistence type="predicted"/>
<dbReference type="EMBL" id="AEWV01000015">
    <property type="protein sequence ID" value="EGC17512.1"/>
    <property type="molecule type" value="Genomic_DNA"/>
</dbReference>
<keyword evidence="4" id="KW-1185">Reference proteome</keyword>
<evidence type="ECO:0000313" key="4">
    <source>
        <dbReference type="Proteomes" id="UP000004088"/>
    </source>
</evidence>
<dbReference type="Pfam" id="PF10979">
    <property type="entry name" value="DUF2786"/>
    <property type="match status" value="1"/>
</dbReference>
<accession>F0EYA4</accession>
<dbReference type="Proteomes" id="UP000004088">
    <property type="component" value="Unassembled WGS sequence"/>
</dbReference>
<feature type="domain" description="DUF7168" evidence="2">
    <location>
        <begin position="57"/>
        <end position="198"/>
    </location>
</feature>
<protein>
    <submittedName>
        <fullName evidence="3">Uncharacterized protein</fullName>
    </submittedName>
</protein>
<evidence type="ECO:0000313" key="3">
    <source>
        <dbReference type="EMBL" id="EGC17512.1"/>
    </source>
</evidence>
<evidence type="ECO:0000259" key="1">
    <source>
        <dbReference type="Pfam" id="PF10979"/>
    </source>
</evidence>
<dbReference type="InterPro" id="IPR024498">
    <property type="entry name" value="DUF2786"/>
</dbReference>
<dbReference type="InterPro" id="IPR055592">
    <property type="entry name" value="DUF7168"/>
</dbReference>
<sequence length="234" mass="25934">MGGQPEINKGIDMDKSSALEKIKKCLALSRSANEHEAAQALKHAQALMAKYGLTGWDVELAEVSEQYGKAPKSAPSWHWRLVHLCGSAFGCDRWHAADRSGGRFVFCGINGRPELAAYAYEVLLRQLKTARREYIKTALARVQIVRNKTARADLFCAGWVSKVADTVQAFAQTKAEIELLERYRTGKYGEFGKAKTRDVKGRTDVSDYWAGQDAAAGVRLDTPLARTEQRQLGV</sequence>
<dbReference type="InterPro" id="IPR016868">
    <property type="entry name" value="Phage_B3_Orf5"/>
</dbReference>
<dbReference type="HOGENOM" id="CLU_093461_1_0_4"/>
<feature type="domain" description="DUF2786" evidence="1">
    <location>
        <begin position="18"/>
        <end position="54"/>
    </location>
</feature>
<dbReference type="AlphaFoldDB" id="F0EYA4"/>
<comment type="caution">
    <text evidence="3">The sequence shown here is derived from an EMBL/GenBank/DDBJ whole genome shotgun (WGS) entry which is preliminary data.</text>
</comment>
<name>F0EYA4_9NEIS</name>
<dbReference type="PIRSF" id="PIRSF028111">
    <property type="entry name" value="UCP028111"/>
    <property type="match status" value="1"/>
</dbReference>
<dbReference type="STRING" id="888741.HMPREF9098_0838"/>
<evidence type="ECO:0000259" key="2">
    <source>
        <dbReference type="Pfam" id="PF23771"/>
    </source>
</evidence>